<dbReference type="AlphaFoldDB" id="A0A7X1B6G6"/>
<dbReference type="InterPro" id="IPR051400">
    <property type="entry name" value="HAD-like_hydrolase"/>
</dbReference>
<keyword evidence="3" id="KW-0460">Magnesium</keyword>
<keyword evidence="2 4" id="KW-0378">Hydrolase</keyword>
<dbReference type="EMBL" id="JACHVC010000012">
    <property type="protein sequence ID" value="MBC2606554.1"/>
    <property type="molecule type" value="Genomic_DNA"/>
</dbReference>
<dbReference type="SFLD" id="SFLDG01129">
    <property type="entry name" value="C1.5:_HAD__Beta-PGM__Phosphata"/>
    <property type="match status" value="1"/>
</dbReference>
<dbReference type="GO" id="GO:0046872">
    <property type="term" value="F:metal ion binding"/>
    <property type="evidence" value="ECO:0007669"/>
    <property type="project" value="UniProtKB-KW"/>
</dbReference>
<organism evidence="4 5">
    <name type="scientific">Pelagicoccus albus</name>
    <dbReference type="NCBI Taxonomy" id="415222"/>
    <lineage>
        <taxon>Bacteria</taxon>
        <taxon>Pseudomonadati</taxon>
        <taxon>Verrucomicrobiota</taxon>
        <taxon>Opitutia</taxon>
        <taxon>Puniceicoccales</taxon>
        <taxon>Pelagicoccaceae</taxon>
        <taxon>Pelagicoccus</taxon>
    </lineage>
</organism>
<name>A0A7X1B6G6_9BACT</name>
<dbReference type="SFLD" id="SFLDS00003">
    <property type="entry name" value="Haloacid_Dehalogenase"/>
    <property type="match status" value="1"/>
</dbReference>
<dbReference type="CDD" id="cd07515">
    <property type="entry name" value="HAD-like"/>
    <property type="match status" value="1"/>
</dbReference>
<dbReference type="Proteomes" id="UP000526501">
    <property type="component" value="Unassembled WGS sequence"/>
</dbReference>
<reference evidence="4 5" key="1">
    <citation type="submission" date="2020-07" db="EMBL/GenBank/DDBJ databases">
        <authorList>
            <person name="Feng X."/>
        </authorList>
    </citation>
    <scope>NUCLEOTIDE SEQUENCE [LARGE SCALE GENOMIC DNA]</scope>
    <source>
        <strain evidence="4 5">JCM23202</strain>
    </source>
</reference>
<dbReference type="InterPro" id="IPR023214">
    <property type="entry name" value="HAD_sf"/>
</dbReference>
<dbReference type="Pfam" id="PF00702">
    <property type="entry name" value="Hydrolase"/>
    <property type="match status" value="1"/>
</dbReference>
<dbReference type="InterPro" id="IPR036412">
    <property type="entry name" value="HAD-like_sf"/>
</dbReference>
<evidence type="ECO:0000256" key="2">
    <source>
        <dbReference type="ARBA" id="ARBA00022801"/>
    </source>
</evidence>
<dbReference type="InterPro" id="IPR023198">
    <property type="entry name" value="PGP-like_dom2"/>
</dbReference>
<protein>
    <submittedName>
        <fullName evidence="4">HAD family hydrolase</fullName>
    </submittedName>
</protein>
<accession>A0A7X1B6G6</accession>
<evidence type="ECO:0000256" key="3">
    <source>
        <dbReference type="ARBA" id="ARBA00022842"/>
    </source>
</evidence>
<evidence type="ECO:0000313" key="5">
    <source>
        <dbReference type="Proteomes" id="UP000526501"/>
    </source>
</evidence>
<evidence type="ECO:0000256" key="1">
    <source>
        <dbReference type="ARBA" id="ARBA00022723"/>
    </source>
</evidence>
<dbReference type="Gene3D" id="3.40.50.1000">
    <property type="entry name" value="HAD superfamily/HAD-like"/>
    <property type="match status" value="1"/>
</dbReference>
<sequence>MSRITTIAFDADDTLWHNENLFEEHHRKYCKLLAAYHDEETVERTLFRTEMRNLELYGYGVKSFTLSSIETAIELTKGSISAEELRNILDFGKNMLAHPVELLEGVEETIAALSQDYPLMLITKGDLRDQERKITKSGLAPYFKHIEVVSEKKREDYARLFRQHGLNPTKLLMVGNSLKSDILPILEQGGLGVHIPYHLTWEHERVATAPNENDNFHELASIKHLPALVAALTS</sequence>
<dbReference type="Gene3D" id="1.10.150.240">
    <property type="entry name" value="Putative phosphatase, domain 2"/>
    <property type="match status" value="1"/>
</dbReference>
<dbReference type="PANTHER" id="PTHR46470:SF2">
    <property type="entry name" value="GLYCERALDEHYDE 3-PHOSPHATE PHOSPHATASE"/>
    <property type="match status" value="1"/>
</dbReference>
<dbReference type="RefSeq" id="WP_185660424.1">
    <property type="nucleotide sequence ID" value="NZ_CAWPOO010000012.1"/>
</dbReference>
<proteinExistence type="predicted"/>
<gene>
    <name evidence="4" type="ORF">H5P27_10920</name>
</gene>
<keyword evidence="1" id="KW-0479">Metal-binding</keyword>
<evidence type="ECO:0000313" key="4">
    <source>
        <dbReference type="EMBL" id="MBC2606554.1"/>
    </source>
</evidence>
<keyword evidence="5" id="KW-1185">Reference proteome</keyword>
<dbReference type="GO" id="GO:0016791">
    <property type="term" value="F:phosphatase activity"/>
    <property type="evidence" value="ECO:0007669"/>
    <property type="project" value="TreeGrafter"/>
</dbReference>
<dbReference type="PANTHER" id="PTHR46470">
    <property type="entry name" value="N-ACYLNEURAMINATE-9-PHOSPHATASE"/>
    <property type="match status" value="1"/>
</dbReference>
<dbReference type="SUPFAM" id="SSF56784">
    <property type="entry name" value="HAD-like"/>
    <property type="match status" value="1"/>
</dbReference>
<comment type="caution">
    <text evidence="4">The sequence shown here is derived from an EMBL/GenBank/DDBJ whole genome shotgun (WGS) entry which is preliminary data.</text>
</comment>